<comment type="caution">
    <text evidence="1">The sequence shown here is derived from an EMBL/GenBank/DDBJ whole genome shotgun (WGS) entry which is preliminary data.</text>
</comment>
<proteinExistence type="predicted"/>
<reference evidence="1 2" key="1">
    <citation type="journal article" date="2019" name="Nat. Microbiol.">
        <title>Mediterranean grassland soil C-N compound turnover is dependent on rainfall and depth, and is mediated by genomically divergent microorganisms.</title>
        <authorList>
            <person name="Diamond S."/>
            <person name="Andeer P.F."/>
            <person name="Li Z."/>
            <person name="Crits-Christoph A."/>
            <person name="Burstein D."/>
            <person name="Anantharaman K."/>
            <person name="Lane K.R."/>
            <person name="Thomas B.C."/>
            <person name="Pan C."/>
            <person name="Northen T.R."/>
            <person name="Banfield J.F."/>
        </authorList>
    </citation>
    <scope>NUCLEOTIDE SEQUENCE [LARGE SCALE GENOMIC DNA]</scope>
    <source>
        <strain evidence="1">WS_8</strain>
    </source>
</reference>
<name>A0A538TNC7_UNCEI</name>
<evidence type="ECO:0000313" key="2">
    <source>
        <dbReference type="Proteomes" id="UP000316609"/>
    </source>
</evidence>
<dbReference type="EMBL" id="VBOY01000074">
    <property type="protein sequence ID" value="TMQ65126.1"/>
    <property type="molecule type" value="Genomic_DNA"/>
</dbReference>
<gene>
    <name evidence="1" type="ORF">E6K78_08105</name>
</gene>
<protein>
    <submittedName>
        <fullName evidence="1">Uncharacterized protein</fullName>
    </submittedName>
</protein>
<sequence>MIHRIGAACTFAWCVTIALGPSTAQSAGSRHVPPRTTDISYYYDLADNSVFRPITRVTDPALGIRKLMRHPRQALNVDEHDQVRLPSTWWQPRLGYRTVTPQQIKTGPGPGTGPVAGRWKVTRAKTQGVTPGFFIKDQAGESFIIKFDPPRQAEMATAADVVASHLFWAAGYNVPDNSIVRFQREDLDIATDGTFTDELGRKQPLTQEVLDRVLSRVAQNVDGSYRGMASRLLKGKPLGPFEYRGRRTDDPEDLVPHEHRRELRGMWPICAWVNHADCRGPNSLDLWVTAGGRSFVRHHLIDFGSCLGSAAVAARSPQTGSEYFVDYGVIARSLLTLGLARSGWEETVDPELPSIGFIEGFDFDPGSWRPDYPNPAFDERTTRDIVWGTRIVAAFTEEHIRAAVELAHYTDPRATEYLVQVLIQRRNLLMSRWLSTTPTATAPFEP</sequence>
<evidence type="ECO:0000313" key="1">
    <source>
        <dbReference type="EMBL" id="TMQ65126.1"/>
    </source>
</evidence>
<dbReference type="AlphaFoldDB" id="A0A538TNC7"/>
<organism evidence="1 2">
    <name type="scientific">Eiseniibacteriota bacterium</name>
    <dbReference type="NCBI Taxonomy" id="2212470"/>
    <lineage>
        <taxon>Bacteria</taxon>
        <taxon>Candidatus Eiseniibacteriota</taxon>
    </lineage>
</organism>
<accession>A0A538TNC7</accession>
<dbReference type="Proteomes" id="UP000316609">
    <property type="component" value="Unassembled WGS sequence"/>
</dbReference>